<dbReference type="eggNOG" id="KOG4281">
    <property type="taxonomic scope" value="Eukaryota"/>
</dbReference>
<dbReference type="InterPro" id="IPR011051">
    <property type="entry name" value="RmlC_Cupin_sf"/>
</dbReference>
<dbReference type="InterPro" id="IPR012864">
    <property type="entry name" value="PCO/ADO"/>
</dbReference>
<dbReference type="EC" id="1.13.11.20" evidence="3"/>
<dbReference type="GO" id="GO:0017172">
    <property type="term" value="F:cysteine dioxygenase activity"/>
    <property type="evidence" value="ECO:0007669"/>
    <property type="project" value="UniProtKB-EC"/>
</dbReference>
<proteinExistence type="inferred from homology"/>
<comment type="cofactor">
    <cofactor evidence="1">
        <name>Fe(2+)</name>
        <dbReference type="ChEBI" id="CHEBI:29033"/>
    </cofactor>
</comment>
<name>V7B8M7_PHAVU</name>
<comment type="similarity">
    <text evidence="2">Belongs to the cysteine dioxygenase family.</text>
</comment>
<evidence type="ECO:0000256" key="1">
    <source>
        <dbReference type="ARBA" id="ARBA00001954"/>
    </source>
</evidence>
<evidence type="ECO:0000313" key="8">
    <source>
        <dbReference type="EMBL" id="ESW13203.1"/>
    </source>
</evidence>
<keyword evidence="5" id="KW-0560">Oxidoreductase</keyword>
<organism evidence="8 9">
    <name type="scientific">Phaseolus vulgaris</name>
    <name type="common">Kidney bean</name>
    <name type="synonym">French bean</name>
    <dbReference type="NCBI Taxonomy" id="3885"/>
    <lineage>
        <taxon>Eukaryota</taxon>
        <taxon>Viridiplantae</taxon>
        <taxon>Streptophyta</taxon>
        <taxon>Embryophyta</taxon>
        <taxon>Tracheophyta</taxon>
        <taxon>Spermatophyta</taxon>
        <taxon>Magnoliopsida</taxon>
        <taxon>eudicotyledons</taxon>
        <taxon>Gunneridae</taxon>
        <taxon>Pentapetalae</taxon>
        <taxon>rosids</taxon>
        <taxon>fabids</taxon>
        <taxon>Fabales</taxon>
        <taxon>Fabaceae</taxon>
        <taxon>Papilionoideae</taxon>
        <taxon>50 kb inversion clade</taxon>
        <taxon>NPAAA clade</taxon>
        <taxon>indigoferoid/millettioid clade</taxon>
        <taxon>Phaseoleae</taxon>
        <taxon>Phaseolus</taxon>
    </lineage>
</organism>
<evidence type="ECO:0000256" key="4">
    <source>
        <dbReference type="ARBA" id="ARBA00022723"/>
    </source>
</evidence>
<dbReference type="PANTHER" id="PTHR22966">
    <property type="entry name" value="2-AMINOETHANETHIOL DIOXYGENASE"/>
    <property type="match status" value="1"/>
</dbReference>
<dbReference type="SUPFAM" id="SSF51182">
    <property type="entry name" value="RmlC-like cupins"/>
    <property type="match status" value="1"/>
</dbReference>
<dbReference type="GO" id="GO:0046872">
    <property type="term" value="F:metal ion binding"/>
    <property type="evidence" value="ECO:0007669"/>
    <property type="project" value="UniProtKB-KW"/>
</dbReference>
<sequence length="162" mass="17780">VNHATHTLFSLKGLPTFQQIHYIEAIAVGIDQFGLFGSPMSDETEHSSQGLLCGQGFSEITHVHIHECDNFSMGVFCLPALKVFPLHDHPGMTVLSKLFHGSAYILSRARNAIRTLCGMLIMFPRSGGNIHSFTALTPCVILDVLSPPYSILGRPSTYSCYE</sequence>
<dbReference type="Proteomes" id="UP000000226">
    <property type="component" value="Chromosome 8"/>
</dbReference>
<evidence type="ECO:0000256" key="5">
    <source>
        <dbReference type="ARBA" id="ARBA00023002"/>
    </source>
</evidence>
<dbReference type="PANTHER" id="PTHR22966:SF52">
    <property type="entry name" value="CYSTEINE DIOXYGENASE"/>
    <property type="match status" value="1"/>
</dbReference>
<dbReference type="EMBL" id="CM002295">
    <property type="protein sequence ID" value="ESW13203.1"/>
    <property type="molecule type" value="Genomic_DNA"/>
</dbReference>
<evidence type="ECO:0000256" key="7">
    <source>
        <dbReference type="ARBA" id="ARBA00024284"/>
    </source>
</evidence>
<dbReference type="Pfam" id="PF07847">
    <property type="entry name" value="PCO_ADO"/>
    <property type="match status" value="2"/>
</dbReference>
<gene>
    <name evidence="8" type="ORF">PHAVU_008G176400g</name>
</gene>
<comment type="catalytic activity">
    <reaction evidence="7">
        <text>L-cysteine + O2 = 3-sulfino-L-alanine + H(+)</text>
        <dbReference type="Rhea" id="RHEA:20441"/>
        <dbReference type="ChEBI" id="CHEBI:15378"/>
        <dbReference type="ChEBI" id="CHEBI:15379"/>
        <dbReference type="ChEBI" id="CHEBI:35235"/>
        <dbReference type="ChEBI" id="CHEBI:61085"/>
        <dbReference type="EC" id="1.13.11.20"/>
    </reaction>
    <physiologicalReaction direction="left-to-right" evidence="7">
        <dbReference type="Rhea" id="RHEA:20442"/>
    </physiologicalReaction>
</comment>
<dbReference type="GO" id="GO:0070483">
    <property type="term" value="P:detection of hypoxia"/>
    <property type="evidence" value="ECO:0007669"/>
    <property type="project" value="UniProtKB-ARBA"/>
</dbReference>
<dbReference type="AlphaFoldDB" id="V7B8M7"/>
<keyword evidence="9" id="KW-1185">Reference proteome</keyword>
<evidence type="ECO:0000256" key="6">
    <source>
        <dbReference type="ARBA" id="ARBA00023004"/>
    </source>
</evidence>
<reference evidence="9" key="1">
    <citation type="journal article" date="2014" name="Nat. Genet.">
        <title>A reference genome for common bean and genome-wide analysis of dual domestications.</title>
        <authorList>
            <person name="Schmutz J."/>
            <person name="McClean P.E."/>
            <person name="Mamidi S."/>
            <person name="Wu G.A."/>
            <person name="Cannon S.B."/>
            <person name="Grimwood J."/>
            <person name="Jenkins J."/>
            <person name="Shu S."/>
            <person name="Song Q."/>
            <person name="Chavarro C."/>
            <person name="Torres-Torres M."/>
            <person name="Geffroy V."/>
            <person name="Moghaddam S.M."/>
            <person name="Gao D."/>
            <person name="Abernathy B."/>
            <person name="Barry K."/>
            <person name="Blair M."/>
            <person name="Brick M.A."/>
            <person name="Chovatia M."/>
            <person name="Gepts P."/>
            <person name="Goodstein D.M."/>
            <person name="Gonzales M."/>
            <person name="Hellsten U."/>
            <person name="Hyten D.L."/>
            <person name="Jia G."/>
            <person name="Kelly J.D."/>
            <person name="Kudrna D."/>
            <person name="Lee R."/>
            <person name="Richard M.M."/>
            <person name="Miklas P.N."/>
            <person name="Osorno J.M."/>
            <person name="Rodrigues J."/>
            <person name="Thareau V."/>
            <person name="Urrea C.A."/>
            <person name="Wang M."/>
            <person name="Yu Y."/>
            <person name="Zhang M."/>
            <person name="Wing R.A."/>
            <person name="Cregan P.B."/>
            <person name="Rokhsar D.S."/>
            <person name="Jackson S.A."/>
        </authorList>
    </citation>
    <scope>NUCLEOTIDE SEQUENCE [LARGE SCALE GENOMIC DNA]</scope>
    <source>
        <strain evidence="9">cv. G19833</strain>
    </source>
</reference>
<accession>V7B8M7</accession>
<evidence type="ECO:0000256" key="3">
    <source>
        <dbReference type="ARBA" id="ARBA00013133"/>
    </source>
</evidence>
<dbReference type="Gramene" id="ESW13203">
    <property type="protein sequence ID" value="ESW13203"/>
    <property type="gene ID" value="PHAVU_008G176400g"/>
</dbReference>
<evidence type="ECO:0000256" key="2">
    <source>
        <dbReference type="ARBA" id="ARBA00006622"/>
    </source>
</evidence>
<keyword evidence="6" id="KW-0408">Iron</keyword>
<feature type="non-terminal residue" evidence="8">
    <location>
        <position position="1"/>
    </location>
</feature>
<keyword evidence="4" id="KW-0479">Metal-binding</keyword>
<dbReference type="OrthoDB" id="271433at2759"/>
<dbReference type="SMR" id="V7B8M7"/>
<evidence type="ECO:0000313" key="9">
    <source>
        <dbReference type="Proteomes" id="UP000000226"/>
    </source>
</evidence>
<protein>
    <recommendedName>
        <fullName evidence="3">cysteine dioxygenase</fullName>
        <ecNumber evidence="3">1.13.11.20</ecNumber>
    </recommendedName>
</protein>